<comment type="caution">
    <text evidence="2">The sequence shown here is derived from an EMBL/GenBank/DDBJ whole genome shotgun (WGS) entry which is preliminary data.</text>
</comment>
<protein>
    <submittedName>
        <fullName evidence="2">Uncharacterized protein</fullName>
    </submittedName>
</protein>
<evidence type="ECO:0000313" key="2">
    <source>
        <dbReference type="EMBL" id="MBI2465849.1"/>
    </source>
</evidence>
<name>A0A931YDG7_9BACT</name>
<dbReference type="AlphaFoldDB" id="A0A931YDG7"/>
<sequence length="76" mass="8690">MLNGKDITKLISLFVTKEDLADLKSDLPTKADINSLHNSIDRFMVLHEKLDQEFTIMKEDINRMKVAIRSMGGKVK</sequence>
<reference evidence="2" key="1">
    <citation type="submission" date="2020-07" db="EMBL/GenBank/DDBJ databases">
        <title>Huge and variable diversity of episymbiotic CPR bacteria and DPANN archaea in groundwater ecosystems.</title>
        <authorList>
            <person name="He C.Y."/>
            <person name="Keren R."/>
            <person name="Whittaker M."/>
            <person name="Farag I.F."/>
            <person name="Doudna J."/>
            <person name="Cate J.H.D."/>
            <person name="Banfield J.F."/>
        </authorList>
    </citation>
    <scope>NUCLEOTIDE SEQUENCE</scope>
    <source>
        <strain evidence="1">NC_groundwater_191_Ag_S-0.1um_45_8</strain>
        <strain evidence="2">NC_groundwater_418_Ag_B-0.1um_45_10</strain>
    </source>
</reference>
<dbReference type="EMBL" id="JACPHQ010000015">
    <property type="protein sequence ID" value="MBI2465849.1"/>
    <property type="molecule type" value="Genomic_DNA"/>
</dbReference>
<gene>
    <name evidence="1" type="ORF">HYT38_00440</name>
    <name evidence="2" type="ORF">HYV66_01295</name>
</gene>
<dbReference type="Proteomes" id="UP000786662">
    <property type="component" value="Unassembled WGS sequence"/>
</dbReference>
<dbReference type="EMBL" id="JACOYY010000016">
    <property type="protein sequence ID" value="MBI2052133.1"/>
    <property type="molecule type" value="Genomic_DNA"/>
</dbReference>
<evidence type="ECO:0000313" key="1">
    <source>
        <dbReference type="EMBL" id="MBI2052133.1"/>
    </source>
</evidence>
<dbReference type="Proteomes" id="UP000709672">
    <property type="component" value="Unassembled WGS sequence"/>
</dbReference>
<organism evidence="2 3">
    <name type="scientific">Candidatus Sungiibacteriota bacterium</name>
    <dbReference type="NCBI Taxonomy" id="2750080"/>
    <lineage>
        <taxon>Bacteria</taxon>
        <taxon>Candidatus Sungiibacteriota</taxon>
    </lineage>
</organism>
<evidence type="ECO:0000313" key="3">
    <source>
        <dbReference type="Proteomes" id="UP000709672"/>
    </source>
</evidence>
<accession>A0A931YDG7</accession>
<proteinExistence type="predicted"/>